<dbReference type="EMBL" id="JANJYI010000004">
    <property type="protein sequence ID" value="KAK2651826.1"/>
    <property type="molecule type" value="Genomic_DNA"/>
</dbReference>
<sequence>MYRYICTFMHSGPNNGVVQMVHCYVYRVSWIFISIMKPNGILLLRVVESKSFSTNISLRKIKYHDQISNLPNVLVLPSSCPYCGMETPKMVFLTPTVINSNAIGRDRTEQTGMRAGLAATTTLKVLDPVTIMIPMMIKNNRGKRGYEESPYTTFGSSEALTDGGGGGIDFEIDLLRLENAQLKDKFDRICMIASRFLGFAT</sequence>
<name>A0AAD9X2Z2_9ROSI</name>
<comment type="caution">
    <text evidence="1">The sequence shown here is derived from an EMBL/GenBank/DDBJ whole genome shotgun (WGS) entry which is preliminary data.</text>
</comment>
<dbReference type="Proteomes" id="UP001280121">
    <property type="component" value="Unassembled WGS sequence"/>
</dbReference>
<reference evidence="1" key="1">
    <citation type="journal article" date="2023" name="Plant J.">
        <title>Genome sequences and population genomics provide insights into the demographic history, inbreeding, and mutation load of two 'living fossil' tree species of Dipteronia.</title>
        <authorList>
            <person name="Feng Y."/>
            <person name="Comes H.P."/>
            <person name="Chen J."/>
            <person name="Zhu S."/>
            <person name="Lu R."/>
            <person name="Zhang X."/>
            <person name="Li P."/>
            <person name="Qiu J."/>
            <person name="Olsen K.M."/>
            <person name="Qiu Y."/>
        </authorList>
    </citation>
    <scope>NUCLEOTIDE SEQUENCE</scope>
    <source>
        <strain evidence="1">KIB01</strain>
    </source>
</reference>
<dbReference type="AlphaFoldDB" id="A0AAD9X2Z2"/>
<organism evidence="1 2">
    <name type="scientific">Dipteronia dyeriana</name>
    <dbReference type="NCBI Taxonomy" id="168575"/>
    <lineage>
        <taxon>Eukaryota</taxon>
        <taxon>Viridiplantae</taxon>
        <taxon>Streptophyta</taxon>
        <taxon>Embryophyta</taxon>
        <taxon>Tracheophyta</taxon>
        <taxon>Spermatophyta</taxon>
        <taxon>Magnoliopsida</taxon>
        <taxon>eudicotyledons</taxon>
        <taxon>Gunneridae</taxon>
        <taxon>Pentapetalae</taxon>
        <taxon>rosids</taxon>
        <taxon>malvids</taxon>
        <taxon>Sapindales</taxon>
        <taxon>Sapindaceae</taxon>
        <taxon>Hippocastanoideae</taxon>
        <taxon>Acereae</taxon>
        <taxon>Dipteronia</taxon>
    </lineage>
</organism>
<accession>A0AAD9X2Z2</accession>
<evidence type="ECO:0000313" key="1">
    <source>
        <dbReference type="EMBL" id="KAK2651826.1"/>
    </source>
</evidence>
<evidence type="ECO:0000313" key="2">
    <source>
        <dbReference type="Proteomes" id="UP001280121"/>
    </source>
</evidence>
<keyword evidence="2" id="KW-1185">Reference proteome</keyword>
<dbReference type="Gene3D" id="3.30.2010.30">
    <property type="match status" value="1"/>
</dbReference>
<gene>
    <name evidence="1" type="ORF">Ddye_011682</name>
</gene>
<protein>
    <submittedName>
        <fullName evidence="1">Uncharacterized protein</fullName>
    </submittedName>
</protein>
<proteinExistence type="predicted"/>